<organism evidence="1 2">
    <name type="scientific">Salarchaeum japonicum</name>
    <dbReference type="NCBI Taxonomy" id="555573"/>
    <lineage>
        <taxon>Archaea</taxon>
        <taxon>Methanobacteriati</taxon>
        <taxon>Methanobacteriota</taxon>
        <taxon>Stenosarchaea group</taxon>
        <taxon>Halobacteria</taxon>
        <taxon>Halobacteriales</taxon>
        <taxon>Halobacteriaceae</taxon>
    </lineage>
</organism>
<dbReference type="RefSeq" id="WP_227261948.1">
    <property type="nucleotide sequence ID" value="NZ_BAAADU010000002.1"/>
</dbReference>
<comment type="caution">
    <text evidence="1">The sequence shown here is derived from an EMBL/GenBank/DDBJ whole genome shotgun (WGS) entry which is preliminary data.</text>
</comment>
<dbReference type="Proteomes" id="UP001500194">
    <property type="component" value="Unassembled WGS sequence"/>
</dbReference>
<gene>
    <name evidence="1" type="ORF">GCM10009019_03330</name>
</gene>
<keyword evidence="2" id="KW-1185">Reference proteome</keyword>
<evidence type="ECO:0008006" key="3">
    <source>
        <dbReference type="Google" id="ProtNLM"/>
    </source>
</evidence>
<proteinExistence type="predicted"/>
<protein>
    <recommendedName>
        <fullName evidence="3">MarR family transcriptional regulator</fullName>
    </recommendedName>
</protein>
<evidence type="ECO:0000313" key="2">
    <source>
        <dbReference type="Proteomes" id="UP001500194"/>
    </source>
</evidence>
<dbReference type="GeneID" id="68572553"/>
<dbReference type="SUPFAM" id="SSF46785">
    <property type="entry name" value="Winged helix' DNA-binding domain"/>
    <property type="match status" value="1"/>
</dbReference>
<dbReference type="AlphaFoldDB" id="A0AAV3SY27"/>
<accession>A0AAV3SY27</accession>
<dbReference type="EMBL" id="BAAADU010000002">
    <property type="protein sequence ID" value="GAA0644673.1"/>
    <property type="molecule type" value="Genomic_DNA"/>
</dbReference>
<sequence>MSDDASLSCHAKLARVVLANRGPLSPSEIADEARISEADAATAMDELVEAGRAECVCGVCETREQVYALLEEAKA</sequence>
<name>A0AAV3SY27_9EURY</name>
<dbReference type="InterPro" id="IPR036390">
    <property type="entry name" value="WH_DNA-bd_sf"/>
</dbReference>
<evidence type="ECO:0000313" key="1">
    <source>
        <dbReference type="EMBL" id="GAA0644673.1"/>
    </source>
</evidence>
<reference evidence="1 2" key="1">
    <citation type="journal article" date="2019" name="Int. J. Syst. Evol. Microbiol.">
        <title>The Global Catalogue of Microorganisms (GCM) 10K type strain sequencing project: providing services to taxonomists for standard genome sequencing and annotation.</title>
        <authorList>
            <consortium name="The Broad Institute Genomics Platform"/>
            <consortium name="The Broad Institute Genome Sequencing Center for Infectious Disease"/>
            <person name="Wu L."/>
            <person name="Ma J."/>
        </authorList>
    </citation>
    <scope>NUCLEOTIDE SEQUENCE [LARGE SCALE GENOMIC DNA]</scope>
    <source>
        <strain evidence="1 2">JCM 16327</strain>
    </source>
</reference>